<accession>A0ABP5IS47</accession>
<dbReference type="InterPro" id="IPR032584">
    <property type="entry name" value="DUF4913"/>
</dbReference>
<dbReference type="Proteomes" id="UP001500016">
    <property type="component" value="Unassembled WGS sequence"/>
</dbReference>
<reference evidence="3" key="1">
    <citation type="journal article" date="2019" name="Int. J. Syst. Evol. Microbiol.">
        <title>The Global Catalogue of Microorganisms (GCM) 10K type strain sequencing project: providing services to taxonomists for standard genome sequencing and annotation.</title>
        <authorList>
            <consortium name="The Broad Institute Genomics Platform"/>
            <consortium name="The Broad Institute Genome Sequencing Center for Infectious Disease"/>
            <person name="Wu L."/>
            <person name="Ma J."/>
        </authorList>
    </citation>
    <scope>NUCLEOTIDE SEQUENCE [LARGE SCALE GENOMIC DNA]</scope>
    <source>
        <strain evidence="3">JCM 15478</strain>
    </source>
</reference>
<dbReference type="RefSeq" id="WP_344535927.1">
    <property type="nucleotide sequence ID" value="NZ_BAAAPE010000039.1"/>
</dbReference>
<sequence length="200" mass="21908">MTEETPASVTEDVEDLRATVHALAAQLQDNTEKLGALIDFGAAGGEGDAHEPPSPDGEDTKEKKGKGSGKPPAPPLILRLSPDEFDAELQQLDQWVRYVLVPTYLNEITSYAPWCSRWWEHPQAVARLHALWIAWQELTTPEAGGWTGPSVWHRDHLDPCLAALRSPGGPLTACMTTPDHRQHEHTHAPPVDPVETTAAL</sequence>
<proteinExistence type="predicted"/>
<feature type="region of interest" description="Disordered" evidence="1">
    <location>
        <begin position="178"/>
        <end position="200"/>
    </location>
</feature>
<gene>
    <name evidence="2" type="ORF">GCM10009801_81810</name>
</gene>
<keyword evidence="3" id="KW-1185">Reference proteome</keyword>
<feature type="compositionally biased region" description="Basic and acidic residues" evidence="1">
    <location>
        <begin position="178"/>
        <end position="187"/>
    </location>
</feature>
<feature type="region of interest" description="Disordered" evidence="1">
    <location>
        <begin position="38"/>
        <end position="76"/>
    </location>
</feature>
<evidence type="ECO:0000256" key="1">
    <source>
        <dbReference type="SAM" id="MobiDB-lite"/>
    </source>
</evidence>
<comment type="caution">
    <text evidence="2">The sequence shown here is derived from an EMBL/GenBank/DDBJ whole genome shotgun (WGS) entry which is preliminary data.</text>
</comment>
<evidence type="ECO:0000313" key="2">
    <source>
        <dbReference type="EMBL" id="GAA2105624.1"/>
    </source>
</evidence>
<feature type="compositionally biased region" description="Basic and acidic residues" evidence="1">
    <location>
        <begin position="47"/>
        <end position="62"/>
    </location>
</feature>
<dbReference type="EMBL" id="BAAAPE010000039">
    <property type="protein sequence ID" value="GAA2105624.1"/>
    <property type="molecule type" value="Genomic_DNA"/>
</dbReference>
<dbReference type="Pfam" id="PF16259">
    <property type="entry name" value="DUF4913"/>
    <property type="match status" value="1"/>
</dbReference>
<name>A0ABP5IS47_9ACTN</name>
<protein>
    <submittedName>
        <fullName evidence="2">DUF4913 domain-containing protein</fullName>
    </submittedName>
</protein>
<organism evidence="2 3">
    <name type="scientific">Streptomyces albiaxialis</name>
    <dbReference type="NCBI Taxonomy" id="329523"/>
    <lineage>
        <taxon>Bacteria</taxon>
        <taxon>Bacillati</taxon>
        <taxon>Actinomycetota</taxon>
        <taxon>Actinomycetes</taxon>
        <taxon>Kitasatosporales</taxon>
        <taxon>Streptomycetaceae</taxon>
        <taxon>Streptomyces</taxon>
    </lineage>
</organism>
<evidence type="ECO:0000313" key="3">
    <source>
        <dbReference type="Proteomes" id="UP001500016"/>
    </source>
</evidence>